<dbReference type="PANTHER" id="PTHR18968:SF13">
    <property type="entry name" value="ACETOLACTATE SYNTHASE CATALYTIC SUBUNIT, MITOCHONDRIAL"/>
    <property type="match status" value="1"/>
</dbReference>
<gene>
    <name evidence="18" type="ORF">NZ47_08895</name>
</gene>
<evidence type="ECO:0000256" key="8">
    <source>
        <dbReference type="ARBA" id="ARBA00022723"/>
    </source>
</evidence>
<evidence type="ECO:0000256" key="12">
    <source>
        <dbReference type="ARBA" id="ARBA00023304"/>
    </source>
</evidence>
<dbReference type="Pfam" id="PF02776">
    <property type="entry name" value="TPP_enzyme_N"/>
    <property type="match status" value="1"/>
</dbReference>
<keyword evidence="10 14" id="KW-0460">Magnesium</keyword>
<keyword evidence="8 14" id="KW-0479">Metal-binding</keyword>
<dbReference type="GO" id="GO:0003984">
    <property type="term" value="F:acetolactate synthase activity"/>
    <property type="evidence" value="ECO:0007669"/>
    <property type="project" value="UniProtKB-EC"/>
</dbReference>
<evidence type="ECO:0000259" key="15">
    <source>
        <dbReference type="Pfam" id="PF00205"/>
    </source>
</evidence>
<dbReference type="InterPro" id="IPR029061">
    <property type="entry name" value="THDP-binding"/>
</dbReference>
<proteinExistence type="inferred from homology"/>
<dbReference type="GO" id="GO:0030976">
    <property type="term" value="F:thiamine pyrophosphate binding"/>
    <property type="evidence" value="ECO:0007669"/>
    <property type="project" value="UniProtKB-UniRule"/>
</dbReference>
<dbReference type="SUPFAM" id="SSF52518">
    <property type="entry name" value="Thiamin diphosphate-binding fold (THDP-binding)"/>
    <property type="match status" value="2"/>
</dbReference>
<feature type="domain" description="Thiamine pyrophosphate enzyme central" evidence="15">
    <location>
        <begin position="192"/>
        <end position="324"/>
    </location>
</feature>
<dbReference type="FunFam" id="3.40.50.970:FF:000007">
    <property type="entry name" value="Acetolactate synthase"/>
    <property type="match status" value="1"/>
</dbReference>
<dbReference type="EC" id="2.2.1.6" evidence="4 14"/>
<evidence type="ECO:0000313" key="19">
    <source>
        <dbReference type="Proteomes" id="UP000030993"/>
    </source>
</evidence>
<evidence type="ECO:0000313" key="18">
    <source>
        <dbReference type="EMBL" id="KHM51682.1"/>
    </source>
</evidence>
<comment type="cofactor">
    <cofactor evidence="14">
        <name>thiamine diphosphate</name>
        <dbReference type="ChEBI" id="CHEBI:58937"/>
    </cofactor>
    <text evidence="14">Binds 1 thiamine pyrophosphate per subunit.</text>
</comment>
<dbReference type="Pfam" id="PF00205">
    <property type="entry name" value="TPP_enzyme_M"/>
    <property type="match status" value="1"/>
</dbReference>
<evidence type="ECO:0000256" key="11">
    <source>
        <dbReference type="ARBA" id="ARBA00023052"/>
    </source>
</evidence>
<dbReference type="Gene3D" id="3.40.50.970">
    <property type="match status" value="2"/>
</dbReference>
<comment type="cofactor">
    <cofactor evidence="14">
        <name>Mg(2+)</name>
        <dbReference type="ChEBI" id="CHEBI:18420"/>
    </cofactor>
    <text evidence="14">Binds 1 Mg(2+) ion per subunit.</text>
</comment>
<reference evidence="18 19" key="1">
    <citation type="journal article" date="2013" name="PLoS ONE">
        <title>Identification and characterization of three novel lipases belonging to families II and V from Anaerovibrio lipolyticus 5ST.</title>
        <authorList>
            <person name="Prive F."/>
            <person name="Kaderbhai N.N."/>
            <person name="Girdwood S."/>
            <person name="Worgan H.J."/>
            <person name="Pinloche E."/>
            <person name="Scollan N.D."/>
            <person name="Huws S.A."/>
            <person name="Newbold C.J."/>
        </authorList>
    </citation>
    <scope>NUCLEOTIDE SEQUENCE [LARGE SCALE GENOMIC DNA]</scope>
    <source>
        <strain evidence="18 19">5S</strain>
    </source>
</reference>
<dbReference type="InterPro" id="IPR012000">
    <property type="entry name" value="Thiamin_PyroP_enz_cen_dom"/>
</dbReference>
<dbReference type="InterPro" id="IPR045229">
    <property type="entry name" value="TPP_enz"/>
</dbReference>
<keyword evidence="7 14" id="KW-0808">Transferase</keyword>
<comment type="pathway">
    <text evidence="1 14">Amino-acid biosynthesis; L-isoleucine biosynthesis; L-isoleucine from 2-oxobutanoate: step 1/4.</text>
</comment>
<name>A0A0B2K0G0_9FIRM</name>
<dbReference type="InterPro" id="IPR011766">
    <property type="entry name" value="TPP_enzyme_TPP-bd"/>
</dbReference>
<dbReference type="InterPro" id="IPR029035">
    <property type="entry name" value="DHS-like_NAD/FAD-binding_dom"/>
</dbReference>
<dbReference type="InterPro" id="IPR000399">
    <property type="entry name" value="TPP-bd_CS"/>
</dbReference>
<accession>A0A0B2K0G0</accession>
<dbReference type="GO" id="GO:0050660">
    <property type="term" value="F:flavin adenine dinucleotide binding"/>
    <property type="evidence" value="ECO:0007669"/>
    <property type="project" value="InterPro"/>
</dbReference>
<dbReference type="UniPathway" id="UPA00047">
    <property type="reaction ID" value="UER00055"/>
</dbReference>
<keyword evidence="19" id="KW-1185">Reference proteome</keyword>
<keyword evidence="5 14" id="KW-0028">Amino-acid biosynthesis</keyword>
<comment type="similarity">
    <text evidence="3 14">Belongs to the TPP enzyme family.</text>
</comment>
<dbReference type="EMBL" id="JSCE01000177">
    <property type="protein sequence ID" value="KHM51682.1"/>
    <property type="molecule type" value="Genomic_DNA"/>
</dbReference>
<evidence type="ECO:0000256" key="4">
    <source>
        <dbReference type="ARBA" id="ARBA00013145"/>
    </source>
</evidence>
<dbReference type="InterPro" id="IPR012001">
    <property type="entry name" value="Thiamin_PyroP_enz_TPP-bd_dom"/>
</dbReference>
<sequence length="565" mass="61549">MQMNGAQAILESLKRENVDLVFGYPGGAVLDLYDAVYQARFPHILTRHEQGAVHAADGYARATGKVGVVFATSGPGATNLITGIATANMDSVPLVCFTGQVTNPLIGKDSFQEADIVGITTPITKHNYLVKRASELPRVIKEAFFIARTGRPGPVVIDIAKDVFTTVLDYEYPQKVKLRGYKGDFTGDEGQIRDVVEALGEAKRPVFFIGGGVTLSDQTEVMREIVKNTGIPVVSSLMGLGCIPAKQDGFLGMVGMHGSYAANMAVQKSDLLIGIGVRFDDRVTGKIDAFAPNAKVVHFEVDKAEINKNVFSHYPVIGDLRWSLPILNEQLQGSGEDYLDRFAKWHKQVVDMDRECPFSYKTNDKVIMPQQLIDTVSGMVDENTIVVTDVGQHQMWAAQFFNSRNPRQFITSGGLGTMGYGLPAALGAKLGCPDKRVVLFTGDGSVMMNCQEMSTAADNNIDIKVVLLHNRVLGMVTQWQRMFYGKRYSQTLLGGKTDYVKLAQAMGMEACRIEKPQELEASLEKALNVKGPMLIDVMLPANEDVLPMVAPGAQLDNMVLGGAEA</sequence>
<dbReference type="InterPro" id="IPR039368">
    <property type="entry name" value="AHAS_TPP"/>
</dbReference>
<evidence type="ECO:0000259" key="16">
    <source>
        <dbReference type="Pfam" id="PF02775"/>
    </source>
</evidence>
<evidence type="ECO:0000256" key="13">
    <source>
        <dbReference type="ARBA" id="ARBA00048670"/>
    </source>
</evidence>
<evidence type="ECO:0000256" key="2">
    <source>
        <dbReference type="ARBA" id="ARBA00005025"/>
    </source>
</evidence>
<protein>
    <recommendedName>
        <fullName evidence="4 14">Acetolactate synthase</fullName>
        <ecNumber evidence="4 14">2.2.1.6</ecNumber>
    </recommendedName>
</protein>
<evidence type="ECO:0000256" key="1">
    <source>
        <dbReference type="ARBA" id="ARBA00004974"/>
    </source>
</evidence>
<evidence type="ECO:0000256" key="9">
    <source>
        <dbReference type="ARBA" id="ARBA00022827"/>
    </source>
</evidence>
<dbReference type="AlphaFoldDB" id="A0A0B2K0G0"/>
<dbReference type="STRING" id="82374.NZ47_08895"/>
<comment type="pathway">
    <text evidence="2 14">Amino-acid biosynthesis; L-valine biosynthesis; L-valine from pyruvate: step 1/4.</text>
</comment>
<dbReference type="UniPathway" id="UPA00049">
    <property type="reaction ID" value="UER00059"/>
</dbReference>
<keyword evidence="6" id="KW-0285">Flavoprotein</keyword>
<dbReference type="GO" id="GO:0005948">
    <property type="term" value="C:acetolactate synthase complex"/>
    <property type="evidence" value="ECO:0007669"/>
    <property type="project" value="TreeGrafter"/>
</dbReference>
<keyword evidence="12 14" id="KW-0100">Branched-chain amino acid biosynthesis</keyword>
<dbReference type="CDD" id="cd07035">
    <property type="entry name" value="TPP_PYR_POX_like"/>
    <property type="match status" value="1"/>
</dbReference>
<dbReference type="NCBIfam" id="TIGR00118">
    <property type="entry name" value="acolac_lg"/>
    <property type="match status" value="1"/>
</dbReference>
<evidence type="ECO:0000256" key="10">
    <source>
        <dbReference type="ARBA" id="ARBA00022842"/>
    </source>
</evidence>
<dbReference type="InterPro" id="IPR012846">
    <property type="entry name" value="Acetolactate_synth_lsu"/>
</dbReference>
<evidence type="ECO:0000256" key="14">
    <source>
        <dbReference type="RuleBase" id="RU003591"/>
    </source>
</evidence>
<keyword evidence="11 14" id="KW-0786">Thiamine pyrophosphate</keyword>
<evidence type="ECO:0000256" key="6">
    <source>
        <dbReference type="ARBA" id="ARBA00022630"/>
    </source>
</evidence>
<comment type="catalytic activity">
    <reaction evidence="13 14">
        <text>2 pyruvate + H(+) = (2S)-2-acetolactate + CO2</text>
        <dbReference type="Rhea" id="RHEA:25249"/>
        <dbReference type="ChEBI" id="CHEBI:15361"/>
        <dbReference type="ChEBI" id="CHEBI:15378"/>
        <dbReference type="ChEBI" id="CHEBI:16526"/>
        <dbReference type="ChEBI" id="CHEBI:58476"/>
        <dbReference type="EC" id="2.2.1.6"/>
    </reaction>
</comment>
<dbReference type="PROSITE" id="PS00187">
    <property type="entry name" value="TPP_ENZYMES"/>
    <property type="match status" value="1"/>
</dbReference>
<evidence type="ECO:0000259" key="17">
    <source>
        <dbReference type="Pfam" id="PF02776"/>
    </source>
</evidence>
<keyword evidence="9" id="KW-0274">FAD</keyword>
<evidence type="ECO:0000256" key="5">
    <source>
        <dbReference type="ARBA" id="ARBA00022605"/>
    </source>
</evidence>
<organism evidence="18 19">
    <name type="scientific">Anaerovibrio lipolyticus</name>
    <dbReference type="NCBI Taxonomy" id="82374"/>
    <lineage>
        <taxon>Bacteria</taxon>
        <taxon>Bacillati</taxon>
        <taxon>Bacillota</taxon>
        <taxon>Negativicutes</taxon>
        <taxon>Selenomonadales</taxon>
        <taxon>Selenomonadaceae</taxon>
        <taxon>Anaerovibrio</taxon>
    </lineage>
</organism>
<dbReference type="FunFam" id="3.40.50.970:FF:000016">
    <property type="entry name" value="Acetolactate synthase"/>
    <property type="match status" value="1"/>
</dbReference>
<dbReference type="SUPFAM" id="SSF52467">
    <property type="entry name" value="DHS-like NAD/FAD-binding domain"/>
    <property type="match status" value="1"/>
</dbReference>
<dbReference type="FunFam" id="3.40.50.1220:FF:000008">
    <property type="entry name" value="Acetolactate synthase"/>
    <property type="match status" value="1"/>
</dbReference>
<dbReference type="Pfam" id="PF02775">
    <property type="entry name" value="TPP_enzyme_C"/>
    <property type="match status" value="1"/>
</dbReference>
<dbReference type="GO" id="GO:0009097">
    <property type="term" value="P:isoleucine biosynthetic process"/>
    <property type="evidence" value="ECO:0007669"/>
    <property type="project" value="UniProtKB-UniPathway"/>
</dbReference>
<evidence type="ECO:0000256" key="3">
    <source>
        <dbReference type="ARBA" id="ARBA00007812"/>
    </source>
</evidence>
<dbReference type="eggNOG" id="COG0028">
    <property type="taxonomic scope" value="Bacteria"/>
</dbReference>
<dbReference type="GO" id="GO:0009099">
    <property type="term" value="P:L-valine biosynthetic process"/>
    <property type="evidence" value="ECO:0007669"/>
    <property type="project" value="UniProtKB-UniPathway"/>
</dbReference>
<dbReference type="PANTHER" id="PTHR18968">
    <property type="entry name" value="THIAMINE PYROPHOSPHATE ENZYMES"/>
    <property type="match status" value="1"/>
</dbReference>
<feature type="domain" description="Thiamine pyrophosphate enzyme TPP-binding" evidence="16">
    <location>
        <begin position="389"/>
        <end position="537"/>
    </location>
</feature>
<feature type="domain" description="Thiamine pyrophosphate enzyme N-terminal TPP-binding" evidence="17">
    <location>
        <begin position="3"/>
        <end position="117"/>
    </location>
</feature>
<comment type="caution">
    <text evidence="18">The sequence shown here is derived from an EMBL/GenBank/DDBJ whole genome shotgun (WGS) entry which is preliminary data.</text>
</comment>
<dbReference type="Gene3D" id="3.40.50.1220">
    <property type="entry name" value="TPP-binding domain"/>
    <property type="match status" value="1"/>
</dbReference>
<dbReference type="GO" id="GO:0000287">
    <property type="term" value="F:magnesium ion binding"/>
    <property type="evidence" value="ECO:0007669"/>
    <property type="project" value="UniProtKB-UniRule"/>
</dbReference>
<dbReference type="CDD" id="cd02015">
    <property type="entry name" value="TPP_AHAS"/>
    <property type="match status" value="1"/>
</dbReference>
<evidence type="ECO:0000256" key="7">
    <source>
        <dbReference type="ARBA" id="ARBA00022679"/>
    </source>
</evidence>
<dbReference type="Proteomes" id="UP000030993">
    <property type="component" value="Unassembled WGS sequence"/>
</dbReference>